<keyword evidence="2" id="KW-0175">Coiled coil</keyword>
<organism evidence="5 6">
    <name type="scientific">Paraconiothyrium brasiliense</name>
    <dbReference type="NCBI Taxonomy" id="300254"/>
    <lineage>
        <taxon>Eukaryota</taxon>
        <taxon>Fungi</taxon>
        <taxon>Dikarya</taxon>
        <taxon>Ascomycota</taxon>
        <taxon>Pezizomycotina</taxon>
        <taxon>Dothideomycetes</taxon>
        <taxon>Pleosporomycetidae</taxon>
        <taxon>Pleosporales</taxon>
        <taxon>Massarineae</taxon>
        <taxon>Didymosphaeriaceae</taxon>
        <taxon>Paraconiothyrium</taxon>
    </lineage>
</organism>
<dbReference type="Proteomes" id="UP001521785">
    <property type="component" value="Unassembled WGS sequence"/>
</dbReference>
<accession>A0ABR3QLG3</accession>
<feature type="region of interest" description="Disordered" evidence="3">
    <location>
        <begin position="1"/>
        <end position="20"/>
    </location>
</feature>
<dbReference type="Gene3D" id="1.20.5.170">
    <property type="match status" value="1"/>
</dbReference>
<proteinExistence type="inferred from homology"/>
<evidence type="ECO:0000259" key="4">
    <source>
        <dbReference type="Pfam" id="PF08614"/>
    </source>
</evidence>
<evidence type="ECO:0000256" key="2">
    <source>
        <dbReference type="SAM" id="Coils"/>
    </source>
</evidence>
<sequence length="232" mass="26641">MTTPTATLSKAPPRDPMEEYLKSLEIRDRRERKHEKYINIITDFADKAAAKEKERLIAEREASESVPKDGPEAGPSETKPRSNWRYYGGKSSPTPSPAPADPAHITQLRADLAASNKIRSEQEDRLKVISRKNRELELATAEHARRIEVLEKKNKMLETRIKDTTEELKGQRQLAEGAQDEMLVMQMEVTAKDKDLKKAEADVQMLTERWMAEKREDARKMNEAMEKGQKKR</sequence>
<feature type="coiled-coil region" evidence="2">
    <location>
        <begin position="119"/>
        <end position="231"/>
    </location>
</feature>
<feature type="compositionally biased region" description="Basic and acidic residues" evidence="3">
    <location>
        <begin position="50"/>
        <end position="71"/>
    </location>
</feature>
<feature type="domain" description="Autophagy-related protein 16" evidence="4">
    <location>
        <begin position="19"/>
        <end position="222"/>
    </location>
</feature>
<comment type="caution">
    <text evidence="5">The sequence shown here is derived from an EMBL/GenBank/DDBJ whole genome shotgun (WGS) entry which is preliminary data.</text>
</comment>
<dbReference type="Pfam" id="PF08614">
    <property type="entry name" value="ATG16"/>
    <property type="match status" value="1"/>
</dbReference>
<protein>
    <submittedName>
        <fullName evidence="5">Autophagy protein 16, interacts with Atg12p-Atg5p</fullName>
    </submittedName>
</protein>
<evidence type="ECO:0000256" key="1">
    <source>
        <dbReference type="ARBA" id="ARBA00005331"/>
    </source>
</evidence>
<feature type="region of interest" description="Disordered" evidence="3">
    <location>
        <begin position="50"/>
        <end position="103"/>
    </location>
</feature>
<gene>
    <name evidence="5" type="primary">ATG16</name>
    <name evidence="5" type="ORF">SLS60_011170</name>
</gene>
<evidence type="ECO:0000313" key="6">
    <source>
        <dbReference type="Proteomes" id="UP001521785"/>
    </source>
</evidence>
<keyword evidence="6" id="KW-1185">Reference proteome</keyword>
<evidence type="ECO:0000313" key="5">
    <source>
        <dbReference type="EMBL" id="KAL1592754.1"/>
    </source>
</evidence>
<name>A0ABR3QLG3_9PLEO</name>
<comment type="similarity">
    <text evidence="1">Belongs to the ATG16 family.</text>
</comment>
<dbReference type="EMBL" id="JAKJXO020000020">
    <property type="protein sequence ID" value="KAL1592754.1"/>
    <property type="molecule type" value="Genomic_DNA"/>
</dbReference>
<dbReference type="InterPro" id="IPR013923">
    <property type="entry name" value="Autophagy-rel_prot_16_dom"/>
</dbReference>
<reference evidence="5 6" key="1">
    <citation type="submission" date="2024-02" db="EMBL/GenBank/DDBJ databases">
        <title>De novo assembly and annotation of 12 fungi associated with fruit tree decline syndrome in Ontario, Canada.</title>
        <authorList>
            <person name="Sulman M."/>
            <person name="Ellouze W."/>
            <person name="Ilyukhin E."/>
        </authorList>
    </citation>
    <scope>NUCLEOTIDE SEQUENCE [LARGE SCALE GENOMIC DNA]</scope>
    <source>
        <strain evidence="5 6">M42-189</strain>
    </source>
</reference>
<evidence type="ECO:0000256" key="3">
    <source>
        <dbReference type="SAM" id="MobiDB-lite"/>
    </source>
</evidence>